<evidence type="ECO:0000313" key="2">
    <source>
        <dbReference type="Proteomes" id="UP000789833"/>
    </source>
</evidence>
<proteinExistence type="predicted"/>
<evidence type="ECO:0000313" key="1">
    <source>
        <dbReference type="EMBL" id="CAG9623782.1"/>
    </source>
</evidence>
<dbReference type="Proteomes" id="UP000789833">
    <property type="component" value="Unassembled WGS sequence"/>
</dbReference>
<evidence type="ECO:0008006" key="3">
    <source>
        <dbReference type="Google" id="ProtNLM"/>
    </source>
</evidence>
<organism evidence="1 2">
    <name type="scientific">Sutcliffiella rhizosphaerae</name>
    <dbReference type="NCBI Taxonomy" id="2880967"/>
    <lineage>
        <taxon>Bacteria</taxon>
        <taxon>Bacillati</taxon>
        <taxon>Bacillota</taxon>
        <taxon>Bacilli</taxon>
        <taxon>Bacillales</taxon>
        <taxon>Bacillaceae</taxon>
        <taxon>Sutcliffiella</taxon>
    </lineage>
</organism>
<protein>
    <recommendedName>
        <fullName evidence="3">Transposase</fullName>
    </recommendedName>
</protein>
<reference evidence="1 2" key="1">
    <citation type="submission" date="2021-10" db="EMBL/GenBank/DDBJ databases">
        <authorList>
            <person name="Criscuolo A."/>
        </authorList>
    </citation>
    <scope>NUCLEOTIDE SEQUENCE [LARGE SCALE GENOMIC DNA]</scope>
    <source>
        <strain evidence="2">CIP 111883</strain>
    </source>
</reference>
<keyword evidence="2" id="KW-1185">Reference proteome</keyword>
<comment type="caution">
    <text evidence="1">The sequence shown here is derived from an EMBL/GenBank/DDBJ whole genome shotgun (WGS) entry which is preliminary data.</text>
</comment>
<sequence length="41" mass="4924">MLSKQSMEGRYQVSMIAFDQIVPENHLVRKIEKVMDFTFIY</sequence>
<accession>A0ABN8AJQ1</accession>
<gene>
    <name evidence="1" type="ORF">BACCIP111883_04626</name>
</gene>
<name>A0ABN8AJQ1_9BACI</name>
<dbReference type="EMBL" id="CAKJTJ010000091">
    <property type="protein sequence ID" value="CAG9623782.1"/>
    <property type="molecule type" value="Genomic_DNA"/>
</dbReference>